<accession>A0A2P2KN01</accession>
<evidence type="ECO:0000313" key="1">
    <source>
        <dbReference type="EMBL" id="MBX07111.1"/>
    </source>
</evidence>
<reference evidence="1" key="1">
    <citation type="submission" date="2018-02" db="EMBL/GenBank/DDBJ databases">
        <title>Rhizophora mucronata_Transcriptome.</title>
        <authorList>
            <person name="Meera S.P."/>
            <person name="Sreeshan A."/>
            <person name="Augustine A."/>
        </authorList>
    </citation>
    <scope>NUCLEOTIDE SEQUENCE</scope>
    <source>
        <tissue evidence="1">Leaf</tissue>
    </source>
</reference>
<name>A0A2P2KN01_RHIMU</name>
<dbReference type="AlphaFoldDB" id="A0A2P2KN01"/>
<sequence length="95" mass="11025">MSYLEVDCFCRLNFSYGIDLCGCGWENNKIHGIFFIFSNLSALYGVCHFKHEAQTSFNHMGMNILSENSSLFIIDIEFKFAIRWHILVILVSFLC</sequence>
<proteinExistence type="predicted"/>
<dbReference type="EMBL" id="GGEC01026627">
    <property type="protein sequence ID" value="MBX07111.1"/>
    <property type="molecule type" value="Transcribed_RNA"/>
</dbReference>
<organism evidence="1">
    <name type="scientific">Rhizophora mucronata</name>
    <name type="common">Asiatic mangrove</name>
    <dbReference type="NCBI Taxonomy" id="61149"/>
    <lineage>
        <taxon>Eukaryota</taxon>
        <taxon>Viridiplantae</taxon>
        <taxon>Streptophyta</taxon>
        <taxon>Embryophyta</taxon>
        <taxon>Tracheophyta</taxon>
        <taxon>Spermatophyta</taxon>
        <taxon>Magnoliopsida</taxon>
        <taxon>eudicotyledons</taxon>
        <taxon>Gunneridae</taxon>
        <taxon>Pentapetalae</taxon>
        <taxon>rosids</taxon>
        <taxon>fabids</taxon>
        <taxon>Malpighiales</taxon>
        <taxon>Rhizophoraceae</taxon>
        <taxon>Rhizophora</taxon>
    </lineage>
</organism>
<protein>
    <submittedName>
        <fullName evidence="1">Uncharacterized protein</fullName>
    </submittedName>
</protein>